<evidence type="ECO:0000313" key="3">
    <source>
        <dbReference type="Proteomes" id="UP001190700"/>
    </source>
</evidence>
<keyword evidence="3" id="KW-1185">Reference proteome</keyword>
<feature type="compositionally biased region" description="Basic and acidic residues" evidence="1">
    <location>
        <begin position="51"/>
        <end position="60"/>
    </location>
</feature>
<dbReference type="EMBL" id="LGRX02035701">
    <property type="protein sequence ID" value="KAK3233475.1"/>
    <property type="molecule type" value="Genomic_DNA"/>
</dbReference>
<dbReference type="AlphaFoldDB" id="A0AAE0BCI8"/>
<evidence type="ECO:0000256" key="1">
    <source>
        <dbReference type="SAM" id="MobiDB-lite"/>
    </source>
</evidence>
<proteinExistence type="predicted"/>
<protein>
    <submittedName>
        <fullName evidence="2">Uncharacterized protein</fullName>
    </submittedName>
</protein>
<organism evidence="2 3">
    <name type="scientific">Cymbomonas tetramitiformis</name>
    <dbReference type="NCBI Taxonomy" id="36881"/>
    <lineage>
        <taxon>Eukaryota</taxon>
        <taxon>Viridiplantae</taxon>
        <taxon>Chlorophyta</taxon>
        <taxon>Pyramimonadophyceae</taxon>
        <taxon>Pyramimonadales</taxon>
        <taxon>Pyramimonadaceae</taxon>
        <taxon>Cymbomonas</taxon>
    </lineage>
</organism>
<evidence type="ECO:0000313" key="2">
    <source>
        <dbReference type="EMBL" id="KAK3233475.1"/>
    </source>
</evidence>
<reference evidence="2 3" key="1">
    <citation type="journal article" date="2015" name="Genome Biol. Evol.">
        <title>Comparative Genomics of a Bacterivorous Green Alga Reveals Evolutionary Causalities and Consequences of Phago-Mixotrophic Mode of Nutrition.</title>
        <authorList>
            <person name="Burns J.A."/>
            <person name="Paasch A."/>
            <person name="Narechania A."/>
            <person name="Kim E."/>
        </authorList>
    </citation>
    <scope>NUCLEOTIDE SEQUENCE [LARGE SCALE GENOMIC DNA]</scope>
    <source>
        <strain evidence="2 3">PLY_AMNH</strain>
    </source>
</reference>
<dbReference type="Proteomes" id="UP001190700">
    <property type="component" value="Unassembled WGS sequence"/>
</dbReference>
<name>A0AAE0BCI8_9CHLO</name>
<comment type="caution">
    <text evidence="2">The sequence shown here is derived from an EMBL/GenBank/DDBJ whole genome shotgun (WGS) entry which is preliminary data.</text>
</comment>
<accession>A0AAE0BCI8</accession>
<feature type="region of interest" description="Disordered" evidence="1">
    <location>
        <begin position="20"/>
        <end position="60"/>
    </location>
</feature>
<gene>
    <name evidence="2" type="ORF">CYMTET_56236</name>
</gene>
<sequence>MFQLGGGGFYPGAPALGAVGGSSALTTPTGSKVPGASPPSRPAMFASPPRADLKGEDSEKKRSAIAQYNGYKELAQHLEVSEPVLRAKVIMQTFDLYMSVSK</sequence>